<evidence type="ECO:0000256" key="1">
    <source>
        <dbReference type="SAM" id="MobiDB-lite"/>
    </source>
</evidence>
<feature type="non-terminal residue" evidence="2">
    <location>
        <position position="1"/>
    </location>
</feature>
<gene>
    <name evidence="2" type="ORF">RFULGI_LOCUS6710</name>
</gene>
<organism evidence="2 3">
    <name type="scientific">Racocetra fulgida</name>
    <dbReference type="NCBI Taxonomy" id="60492"/>
    <lineage>
        <taxon>Eukaryota</taxon>
        <taxon>Fungi</taxon>
        <taxon>Fungi incertae sedis</taxon>
        <taxon>Mucoromycota</taxon>
        <taxon>Glomeromycotina</taxon>
        <taxon>Glomeromycetes</taxon>
        <taxon>Diversisporales</taxon>
        <taxon>Gigasporaceae</taxon>
        <taxon>Racocetra</taxon>
    </lineage>
</organism>
<name>A0A9N9CM53_9GLOM</name>
<feature type="region of interest" description="Disordered" evidence="1">
    <location>
        <begin position="316"/>
        <end position="351"/>
    </location>
</feature>
<feature type="compositionally biased region" description="Polar residues" evidence="1">
    <location>
        <begin position="325"/>
        <end position="345"/>
    </location>
</feature>
<sequence length="569" mass="64478">MNKLFNILKKTIKINHQYQENNVNTTFQYEHENSHLVSHHCSIWIDSTPCHGQPVTEQSSQDNGLNSQDVLSNRISSCQSNNFVDPTPYDEPLAIEQSYLLPSLDHQNNSNQFIDTAYNDNESLNHCSNSQDTLYEASSCQLTQFLDPVFCSEQSLNVPVVEQSSCPISINNQSNLQINTCEESSNIQQGQFISLSTGPNVSFLHSFTLVLDSSEVDDSDESSETINNNEDESNNVDDYEYAMRLQRIYNEELNIGNAQVISNFEYNHNQEGLHECNMQVYDNLEESSLVTNCPSNMNDDNNESCAVMPVQNWHSSSGWDEDLTEQPSNWNEEINDSSYNYNDSQTIRDDDDLSWGWDVEVNDSPNSSDDDMNEQQGENWVTGECQGDNWNLGINDPSNSCNDTSTVQDDDDLGWGWGVEINDSTRCSDSDLNEQQGDNCDTWIADEHQDSCWSTERSNSWWDEEVNDTSVGWGDEGGVFNDTMRQILETFLLLENPEYGGDGHLFTGDNYKLISSTAPIHFMDELDDTITLNDLERFSPSISKFVKDILNAEPNTDLSTIVGFDEWAE</sequence>
<comment type="caution">
    <text evidence="2">The sequence shown here is derived from an EMBL/GenBank/DDBJ whole genome shotgun (WGS) entry which is preliminary data.</text>
</comment>
<protein>
    <submittedName>
        <fullName evidence="2">11093_t:CDS:1</fullName>
    </submittedName>
</protein>
<accession>A0A9N9CM53</accession>
<evidence type="ECO:0000313" key="2">
    <source>
        <dbReference type="EMBL" id="CAG8603958.1"/>
    </source>
</evidence>
<proteinExistence type="predicted"/>
<dbReference type="Proteomes" id="UP000789396">
    <property type="component" value="Unassembled WGS sequence"/>
</dbReference>
<dbReference type="EMBL" id="CAJVPZ010008983">
    <property type="protein sequence ID" value="CAG8603958.1"/>
    <property type="molecule type" value="Genomic_DNA"/>
</dbReference>
<dbReference type="AlphaFoldDB" id="A0A9N9CM53"/>
<evidence type="ECO:0000313" key="3">
    <source>
        <dbReference type="Proteomes" id="UP000789396"/>
    </source>
</evidence>
<reference evidence="2" key="1">
    <citation type="submission" date="2021-06" db="EMBL/GenBank/DDBJ databases">
        <authorList>
            <person name="Kallberg Y."/>
            <person name="Tangrot J."/>
            <person name="Rosling A."/>
        </authorList>
    </citation>
    <scope>NUCLEOTIDE SEQUENCE</scope>
    <source>
        <strain evidence="2">IN212</strain>
    </source>
</reference>
<keyword evidence="3" id="KW-1185">Reference proteome</keyword>
<feature type="region of interest" description="Disordered" evidence="1">
    <location>
        <begin position="215"/>
        <end position="235"/>
    </location>
</feature>
<dbReference type="OrthoDB" id="10340799at2759"/>